<feature type="signal peptide" evidence="1">
    <location>
        <begin position="1"/>
        <end position="27"/>
    </location>
</feature>
<evidence type="ECO:0000256" key="1">
    <source>
        <dbReference type="SAM" id="SignalP"/>
    </source>
</evidence>
<name>A0ABW1LKN5_9ACTN</name>
<dbReference type="RefSeq" id="WP_379156034.1">
    <property type="nucleotide sequence ID" value="NZ_JBHSRJ010000005.1"/>
</dbReference>
<evidence type="ECO:0000313" key="3">
    <source>
        <dbReference type="Proteomes" id="UP001596135"/>
    </source>
</evidence>
<sequence length="141" mass="15130">MRRLLLTLTALLLGLTGLAATSSIASAGGCSQYVADCEGPPAALRVTGSTTRMVVGHRPQTQVTVKQQGSARLTGSIMVVYRDPDGGRTWRRSASYDGEVATVVGPRLQVAGRWSLTVEFVTDGGHHPAHQVTYRIRVTRR</sequence>
<dbReference type="EMBL" id="JBHSRJ010000005">
    <property type="protein sequence ID" value="MFC6044500.1"/>
    <property type="molecule type" value="Genomic_DNA"/>
</dbReference>
<keyword evidence="1" id="KW-0732">Signal</keyword>
<protein>
    <recommendedName>
        <fullName evidence="4">YtkA-like domain-containing protein</fullName>
    </recommendedName>
</protein>
<reference evidence="3" key="1">
    <citation type="journal article" date="2019" name="Int. J. Syst. Evol. Microbiol.">
        <title>The Global Catalogue of Microorganisms (GCM) 10K type strain sequencing project: providing services to taxonomists for standard genome sequencing and annotation.</title>
        <authorList>
            <consortium name="The Broad Institute Genomics Platform"/>
            <consortium name="The Broad Institute Genome Sequencing Center for Infectious Disease"/>
            <person name="Wu L."/>
            <person name="Ma J."/>
        </authorList>
    </citation>
    <scope>NUCLEOTIDE SEQUENCE [LARGE SCALE GENOMIC DNA]</scope>
    <source>
        <strain evidence="3">CCUG 54522</strain>
    </source>
</reference>
<feature type="chain" id="PRO_5045692858" description="YtkA-like domain-containing protein" evidence="1">
    <location>
        <begin position="28"/>
        <end position="141"/>
    </location>
</feature>
<gene>
    <name evidence="2" type="ORF">ACFPYL_15525</name>
</gene>
<accession>A0ABW1LKN5</accession>
<proteinExistence type="predicted"/>
<dbReference type="PROSITE" id="PS51257">
    <property type="entry name" value="PROKAR_LIPOPROTEIN"/>
    <property type="match status" value="1"/>
</dbReference>
<evidence type="ECO:0000313" key="2">
    <source>
        <dbReference type="EMBL" id="MFC6044500.1"/>
    </source>
</evidence>
<comment type="caution">
    <text evidence="2">The sequence shown here is derived from an EMBL/GenBank/DDBJ whole genome shotgun (WGS) entry which is preliminary data.</text>
</comment>
<dbReference type="Proteomes" id="UP001596135">
    <property type="component" value="Unassembled WGS sequence"/>
</dbReference>
<evidence type="ECO:0008006" key="4">
    <source>
        <dbReference type="Google" id="ProtNLM"/>
    </source>
</evidence>
<keyword evidence="3" id="KW-1185">Reference proteome</keyword>
<organism evidence="2 3">
    <name type="scientific">Nocardioides hankookensis</name>
    <dbReference type="NCBI Taxonomy" id="443157"/>
    <lineage>
        <taxon>Bacteria</taxon>
        <taxon>Bacillati</taxon>
        <taxon>Actinomycetota</taxon>
        <taxon>Actinomycetes</taxon>
        <taxon>Propionibacteriales</taxon>
        <taxon>Nocardioidaceae</taxon>
        <taxon>Nocardioides</taxon>
    </lineage>
</organism>